<dbReference type="EMBL" id="UXHF01000017">
    <property type="protein sequence ID" value="VDC49412.1"/>
    <property type="molecule type" value="Genomic_DNA"/>
</dbReference>
<evidence type="ECO:0000313" key="3">
    <source>
        <dbReference type="Proteomes" id="UP000289220"/>
    </source>
</evidence>
<feature type="compositionally biased region" description="Basic and acidic residues" evidence="1">
    <location>
        <begin position="56"/>
        <end position="72"/>
    </location>
</feature>
<proteinExistence type="predicted"/>
<keyword evidence="3" id="KW-1185">Reference proteome</keyword>
<sequence length="72" mass="7495">MSISPSVIRWISALADLASGAVSELNTAVRASGNSWRTSSSTRSTPGPTETSESSAPHDGHSLGRAMEKPVR</sequence>
<evidence type="ECO:0000256" key="1">
    <source>
        <dbReference type="SAM" id="MobiDB-lite"/>
    </source>
</evidence>
<comment type="caution">
    <text evidence="2">The sequence shown here is derived from an EMBL/GenBank/DDBJ whole genome shotgun (WGS) entry which is preliminary data.</text>
</comment>
<reference evidence="2 3" key="1">
    <citation type="submission" date="2018-11" db="EMBL/GenBank/DDBJ databases">
        <authorList>
            <person name="Peiro R."/>
            <person name="Begona"/>
            <person name="Cbmso G."/>
            <person name="Lopez M."/>
            <person name="Gonzalez S."/>
            <person name="Sacristan E."/>
            <person name="Castillo E."/>
        </authorList>
    </citation>
    <scope>NUCLEOTIDE SEQUENCE [LARGE SCALE GENOMIC DNA]</scope>
    <source>
        <strain evidence="2">Brev_genome</strain>
    </source>
</reference>
<feature type="region of interest" description="Disordered" evidence="1">
    <location>
        <begin position="29"/>
        <end position="72"/>
    </location>
</feature>
<evidence type="ECO:0000313" key="2">
    <source>
        <dbReference type="EMBL" id="VDC49412.1"/>
    </source>
</evidence>
<gene>
    <name evidence="2" type="ORF">BREV_BREV_01220</name>
</gene>
<name>A0A7Z9C4Y8_9CAUL</name>
<feature type="compositionally biased region" description="Low complexity" evidence="1">
    <location>
        <begin position="32"/>
        <end position="55"/>
    </location>
</feature>
<organism evidence="2 3">
    <name type="scientific">Brevundimonas mediterranea</name>
    <dbReference type="NCBI Taxonomy" id="74329"/>
    <lineage>
        <taxon>Bacteria</taxon>
        <taxon>Pseudomonadati</taxon>
        <taxon>Pseudomonadota</taxon>
        <taxon>Alphaproteobacteria</taxon>
        <taxon>Caulobacterales</taxon>
        <taxon>Caulobacteraceae</taxon>
        <taxon>Brevundimonas</taxon>
    </lineage>
</organism>
<protein>
    <submittedName>
        <fullName evidence="2">Uncharacterized protein</fullName>
    </submittedName>
</protein>
<dbReference type="Proteomes" id="UP000289220">
    <property type="component" value="Unassembled WGS sequence"/>
</dbReference>
<accession>A0A7Z9C4Y8</accession>
<dbReference type="AlphaFoldDB" id="A0A7Z9C4Y8"/>